<evidence type="ECO:0000256" key="1">
    <source>
        <dbReference type="ARBA" id="ARBA00001946"/>
    </source>
</evidence>
<dbReference type="STRING" id="1888892.BFL28_05210"/>
<name>A0A1E3LTA2_9SPHN</name>
<dbReference type="SUPFAM" id="SSF51621">
    <property type="entry name" value="Phosphoenolpyruvate/pyruvate domain"/>
    <property type="match status" value="1"/>
</dbReference>
<evidence type="ECO:0000256" key="5">
    <source>
        <dbReference type="PIRSR" id="PIRSR015582-1"/>
    </source>
</evidence>
<dbReference type="Gene3D" id="3.20.20.60">
    <property type="entry name" value="Phosphoenolpyruvate-binding domains"/>
    <property type="match status" value="1"/>
</dbReference>
<protein>
    <submittedName>
        <fullName evidence="8">Citryl-CoA lyase</fullName>
    </submittedName>
</protein>
<comment type="caution">
    <text evidence="8">The sequence shown here is derived from an EMBL/GenBank/DDBJ whole genome shotgun (WGS) entry which is preliminary data.</text>
</comment>
<dbReference type="Proteomes" id="UP000094487">
    <property type="component" value="Unassembled WGS sequence"/>
</dbReference>
<dbReference type="PANTHER" id="PTHR32308:SF10">
    <property type="entry name" value="CITRATE LYASE SUBUNIT BETA"/>
    <property type="match status" value="1"/>
</dbReference>
<keyword evidence="4 6" id="KW-0460">Magnesium</keyword>
<dbReference type="PANTHER" id="PTHR32308">
    <property type="entry name" value="LYASE BETA SUBUNIT, PUTATIVE (AFU_ORTHOLOGUE AFUA_4G13030)-RELATED"/>
    <property type="match status" value="1"/>
</dbReference>
<keyword evidence="3 6" id="KW-0479">Metal-binding</keyword>
<dbReference type="InterPro" id="IPR005000">
    <property type="entry name" value="Aldolase/citrate-lyase_domain"/>
</dbReference>
<dbReference type="GO" id="GO:0016829">
    <property type="term" value="F:lyase activity"/>
    <property type="evidence" value="ECO:0007669"/>
    <property type="project" value="UniProtKB-KW"/>
</dbReference>
<dbReference type="GO" id="GO:0006107">
    <property type="term" value="P:oxaloacetate metabolic process"/>
    <property type="evidence" value="ECO:0007669"/>
    <property type="project" value="TreeGrafter"/>
</dbReference>
<dbReference type="RefSeq" id="WP_069321672.1">
    <property type="nucleotide sequence ID" value="NZ_MDDS01000068.1"/>
</dbReference>
<evidence type="ECO:0000256" key="4">
    <source>
        <dbReference type="ARBA" id="ARBA00022842"/>
    </source>
</evidence>
<evidence type="ECO:0000313" key="9">
    <source>
        <dbReference type="Proteomes" id="UP000094487"/>
    </source>
</evidence>
<dbReference type="AlphaFoldDB" id="A0A1E3LTA2"/>
<feature type="binding site" evidence="5">
    <location>
        <position position="121"/>
    </location>
    <ligand>
        <name>substrate</name>
    </ligand>
</feature>
<dbReference type="InterPro" id="IPR015813">
    <property type="entry name" value="Pyrv/PenolPyrv_kinase-like_dom"/>
</dbReference>
<reference evidence="8 9" key="1">
    <citation type="submission" date="2016-08" db="EMBL/GenBank/DDBJ databases">
        <title>Draft genome of the agarase producing Sphingomonas sp. MCT13.</title>
        <authorList>
            <person name="D'Andrea M.M."/>
            <person name="Rossolini G.M."/>
            <person name="Thaller M.C."/>
        </authorList>
    </citation>
    <scope>NUCLEOTIDE SEQUENCE [LARGE SCALE GENOMIC DNA]</scope>
    <source>
        <strain evidence="8 9">MCT13</strain>
    </source>
</reference>
<evidence type="ECO:0000259" key="7">
    <source>
        <dbReference type="Pfam" id="PF03328"/>
    </source>
</evidence>
<evidence type="ECO:0000256" key="6">
    <source>
        <dbReference type="PIRSR" id="PIRSR015582-2"/>
    </source>
</evidence>
<keyword evidence="9" id="KW-1185">Reference proteome</keyword>
<sequence>MSKDAIYAAPRTALFLPASNPRAIEKARTLPADMIILDLEDAVKPEDKEAARAAAQEAAGTFGDRPVAIRVNGEDSEHWAADLKAAKRSGCTHVVIPKVEKPETLVSAGWRCAKPMLAMIETAAGVMNAGGIASVSSSGWGTKLAGLIVGPNDLAASLKLPPAAGRAQMQTALQLIVLAARGREIWALDGVYNKLDDAEGLARECQEGRLLGFDGKTLIHPGQIDIARTAFDPSEAELAEARDLIAAATGGAERYRDRMIEDMHVAQAHALLVRAGQA</sequence>
<accession>A0A1E3LTA2</accession>
<dbReference type="EMBL" id="MDDS01000068">
    <property type="protein sequence ID" value="ODP36405.1"/>
    <property type="molecule type" value="Genomic_DNA"/>
</dbReference>
<dbReference type="GO" id="GO:0000287">
    <property type="term" value="F:magnesium ion binding"/>
    <property type="evidence" value="ECO:0007669"/>
    <property type="project" value="TreeGrafter"/>
</dbReference>
<comment type="cofactor">
    <cofactor evidence="1">
        <name>Mg(2+)</name>
        <dbReference type="ChEBI" id="CHEBI:18420"/>
    </cofactor>
</comment>
<feature type="binding site" evidence="6">
    <location>
        <position position="121"/>
    </location>
    <ligand>
        <name>Mg(2+)</name>
        <dbReference type="ChEBI" id="CHEBI:18420"/>
    </ligand>
</feature>
<evidence type="ECO:0000256" key="3">
    <source>
        <dbReference type="ARBA" id="ARBA00022723"/>
    </source>
</evidence>
<dbReference type="OrthoDB" id="9800547at2"/>
<comment type="similarity">
    <text evidence="2">Belongs to the HpcH/HpaI aldolase family.</text>
</comment>
<keyword evidence="8" id="KW-0456">Lyase</keyword>
<proteinExistence type="inferred from homology"/>
<feature type="binding site" evidence="6">
    <location>
        <position position="153"/>
    </location>
    <ligand>
        <name>Mg(2+)</name>
        <dbReference type="ChEBI" id="CHEBI:18420"/>
    </ligand>
</feature>
<dbReference type="InterPro" id="IPR040442">
    <property type="entry name" value="Pyrv_kinase-like_dom_sf"/>
</dbReference>
<dbReference type="PIRSF" id="PIRSF015582">
    <property type="entry name" value="Cit_lyase_B"/>
    <property type="match status" value="1"/>
</dbReference>
<evidence type="ECO:0000256" key="2">
    <source>
        <dbReference type="ARBA" id="ARBA00005568"/>
    </source>
</evidence>
<gene>
    <name evidence="8" type="ORF">BFL28_05210</name>
</gene>
<dbReference type="InterPro" id="IPR011206">
    <property type="entry name" value="Citrate_lyase_beta/mcl1/mcl2"/>
</dbReference>
<dbReference type="Pfam" id="PF03328">
    <property type="entry name" value="HpcH_HpaI"/>
    <property type="match status" value="1"/>
</dbReference>
<organism evidence="8 9">
    <name type="scientific">Sphingomonas turrisvirgatae</name>
    <dbReference type="NCBI Taxonomy" id="1888892"/>
    <lineage>
        <taxon>Bacteria</taxon>
        <taxon>Pseudomonadati</taxon>
        <taxon>Pseudomonadota</taxon>
        <taxon>Alphaproteobacteria</taxon>
        <taxon>Sphingomonadales</taxon>
        <taxon>Sphingomonadaceae</taxon>
        <taxon>Sphingomonas</taxon>
    </lineage>
</organism>
<evidence type="ECO:0000313" key="8">
    <source>
        <dbReference type="EMBL" id="ODP36405.1"/>
    </source>
</evidence>
<feature type="domain" description="HpcH/HpaI aldolase/citrate lyase" evidence="7">
    <location>
        <begin position="11"/>
        <end position="221"/>
    </location>
</feature>
<feature type="binding site" evidence="5">
    <location>
        <position position="70"/>
    </location>
    <ligand>
        <name>substrate</name>
    </ligand>
</feature>